<dbReference type="STRING" id="632773.BBEV_2374"/>
<dbReference type="PANTHER" id="PTHR33677:SF5">
    <property type="entry name" value="TRANSCRIPTIONAL REPRESSOR FRMR"/>
    <property type="match status" value="1"/>
</dbReference>
<dbReference type="PATRIC" id="fig|632773.3.peg.2479"/>
<dbReference type="GO" id="GO:0003677">
    <property type="term" value="F:DNA binding"/>
    <property type="evidence" value="ECO:0007669"/>
    <property type="project" value="InterPro"/>
</dbReference>
<dbReference type="CDD" id="cd10155">
    <property type="entry name" value="BsYrkD-like_DUF156"/>
    <property type="match status" value="1"/>
</dbReference>
<dbReference type="Pfam" id="PF02583">
    <property type="entry name" value="Trns_repr_metal"/>
    <property type="match status" value="1"/>
</dbReference>
<dbReference type="InterPro" id="IPR038390">
    <property type="entry name" value="Metal_Tscrpt_repr_sf"/>
</dbReference>
<name>A0A1D7QXI5_9BACI</name>
<gene>
    <name evidence="1" type="ORF">BBEV_2374</name>
</gene>
<evidence type="ECO:0000313" key="1">
    <source>
        <dbReference type="EMBL" id="AOM83715.1"/>
    </source>
</evidence>
<proteinExistence type="predicted"/>
<dbReference type="RefSeq" id="WP_069365667.1">
    <property type="nucleotide sequence ID" value="NZ_CP012502.1"/>
</dbReference>
<keyword evidence="2" id="KW-1185">Reference proteome</keyword>
<dbReference type="GO" id="GO:0045892">
    <property type="term" value="P:negative regulation of DNA-templated transcription"/>
    <property type="evidence" value="ECO:0007669"/>
    <property type="project" value="UniProtKB-ARBA"/>
</dbReference>
<dbReference type="Proteomes" id="UP000094463">
    <property type="component" value="Chromosome"/>
</dbReference>
<dbReference type="OrthoDB" id="9798732at2"/>
<sequence>MAYSLEVINRMKRVEGQLKGVIRMMEEEKDCKDIITQMSAVRSALDRATALVVAQNLVSCIHDHQNSGQKREDVIEEAVQLLVKSR</sequence>
<protein>
    <recommendedName>
        <fullName evidence="3">DNA-binding transcriptional regulator, FrmR family</fullName>
    </recommendedName>
</protein>
<organism evidence="1 2">
    <name type="scientific">Salisediminibacterium beveridgei</name>
    <dbReference type="NCBI Taxonomy" id="632773"/>
    <lineage>
        <taxon>Bacteria</taxon>
        <taxon>Bacillati</taxon>
        <taxon>Bacillota</taxon>
        <taxon>Bacilli</taxon>
        <taxon>Bacillales</taxon>
        <taxon>Bacillaceae</taxon>
        <taxon>Salisediminibacterium</taxon>
    </lineage>
</organism>
<dbReference type="Gene3D" id="1.20.58.1000">
    <property type="entry name" value="Metal-sensitive repressor, helix protomer"/>
    <property type="match status" value="1"/>
</dbReference>
<evidence type="ECO:0008006" key="3">
    <source>
        <dbReference type="Google" id="ProtNLM"/>
    </source>
</evidence>
<dbReference type="EMBL" id="CP012502">
    <property type="protein sequence ID" value="AOM83715.1"/>
    <property type="molecule type" value="Genomic_DNA"/>
</dbReference>
<dbReference type="InterPro" id="IPR003735">
    <property type="entry name" value="Metal_Tscrpt_repr"/>
</dbReference>
<dbReference type="GO" id="GO:0046872">
    <property type="term" value="F:metal ion binding"/>
    <property type="evidence" value="ECO:0007669"/>
    <property type="project" value="InterPro"/>
</dbReference>
<reference evidence="1 2" key="1">
    <citation type="submission" date="2015-08" db="EMBL/GenBank/DDBJ databases">
        <title>The complete genome sequence of Bacillus beveridgei MLTeJB.</title>
        <authorList>
            <person name="Hanson T.E."/>
            <person name="Mesa C."/>
            <person name="Basesman S.M."/>
            <person name="Oremland R.S."/>
        </authorList>
    </citation>
    <scope>NUCLEOTIDE SEQUENCE [LARGE SCALE GENOMIC DNA]</scope>
    <source>
        <strain evidence="1 2">MLTeJB</strain>
    </source>
</reference>
<dbReference type="AlphaFoldDB" id="A0A1D7QXI5"/>
<accession>A0A1D7QXI5</accession>
<dbReference type="KEGG" id="bbev:BBEV_2374"/>
<dbReference type="PANTHER" id="PTHR33677">
    <property type="entry name" value="TRANSCRIPTIONAL REPRESSOR FRMR-RELATED"/>
    <property type="match status" value="1"/>
</dbReference>
<evidence type="ECO:0000313" key="2">
    <source>
        <dbReference type="Proteomes" id="UP000094463"/>
    </source>
</evidence>